<protein>
    <submittedName>
        <fullName evidence="1">Glycosyltransferase</fullName>
    </submittedName>
</protein>
<sequence>MRILLIDVNYGVGSTGKIVKDLKVELEKQGHEVLACYGRGKKVKEKNVIKFGYDLETIFHAFLSRIIGIMGYFSYFSTKKLLKEIDKFNPDIV</sequence>
<comment type="caution">
    <text evidence="1">The sequence shown here is derived from an EMBL/GenBank/DDBJ whole genome shotgun (WGS) entry which is preliminary data.</text>
</comment>
<organism evidence="1 2">
    <name type="scientific">Fusobacterium mortiferum</name>
    <dbReference type="NCBI Taxonomy" id="850"/>
    <lineage>
        <taxon>Bacteria</taxon>
        <taxon>Fusobacteriati</taxon>
        <taxon>Fusobacteriota</taxon>
        <taxon>Fusobacteriia</taxon>
        <taxon>Fusobacteriales</taxon>
        <taxon>Fusobacteriaceae</taxon>
        <taxon>Fusobacterium</taxon>
    </lineage>
</organism>
<evidence type="ECO:0000313" key="1">
    <source>
        <dbReference type="EMBL" id="MBM6874207.1"/>
    </source>
</evidence>
<reference evidence="1 2" key="1">
    <citation type="journal article" date="2021" name="Sci. Rep.">
        <title>The distribution of antibiotic resistance genes in chicken gut microbiota commensals.</title>
        <authorList>
            <person name="Juricova H."/>
            <person name="Matiasovicova J."/>
            <person name="Kubasova T."/>
            <person name="Cejkova D."/>
            <person name="Rychlik I."/>
        </authorList>
    </citation>
    <scope>NUCLEOTIDE SEQUENCE [LARGE SCALE GENOMIC DNA]</scope>
    <source>
        <strain evidence="1 2">An425</strain>
    </source>
</reference>
<name>A0ABS2FZD9_FUSMR</name>
<dbReference type="Proteomes" id="UP000728968">
    <property type="component" value="Unassembled WGS sequence"/>
</dbReference>
<keyword evidence="2" id="KW-1185">Reference proteome</keyword>
<proteinExistence type="predicted"/>
<feature type="non-terminal residue" evidence="1">
    <location>
        <position position="93"/>
    </location>
</feature>
<evidence type="ECO:0000313" key="2">
    <source>
        <dbReference type="Proteomes" id="UP000728968"/>
    </source>
</evidence>
<dbReference type="EMBL" id="JACJLT010000004">
    <property type="protein sequence ID" value="MBM6874207.1"/>
    <property type="molecule type" value="Genomic_DNA"/>
</dbReference>
<accession>A0ABS2FZD9</accession>
<gene>
    <name evidence="1" type="ORF">H6A04_00785</name>
</gene>
<dbReference type="Gene3D" id="3.40.50.2000">
    <property type="entry name" value="Glycogen Phosphorylase B"/>
    <property type="match status" value="1"/>
</dbReference>